<dbReference type="EMBL" id="KQ965748">
    <property type="protein sequence ID" value="KXS17216.1"/>
    <property type="molecule type" value="Genomic_DNA"/>
</dbReference>
<name>A0A139AKB9_GONPJ</name>
<dbReference type="AlphaFoldDB" id="A0A139AKB9"/>
<sequence>MLQRVNRFRPLRRTANLSRGNTRRTPTTAFPQMRNPCRRSRSRRNRWRRRYVMALRHDGEEPRPNSNVRDQITPPPDKPKEDVQTAKPKKKTSPYEFVRIDVMIPEGTGRRARGKVTTYGEDDDAEGMSADVGEKKQKQTKNSEVETSVSKRVPATGEDEILIGQTGSRAPDAKLAKRKPSPPEPTQPAQKPTSSPGEGMDIDMVGGVELDLAQSVKSTKAKRKGKKRATLSDDGPETQDRSSPLMKRKKPQQPTEDSDTEAGRGEGADQPTKKRKVLLKKTSSVTKSKENVRRDTVTPVAQTGAPAKPIGGGFQLSIAPPKSNPSTGIGRTGPKAVGAMKGPLSTSGGSAANMSIRAVGPVKLAKGLVDPRRLQSILSGFNIPMLKA</sequence>
<proteinExistence type="predicted"/>
<protein>
    <submittedName>
        <fullName evidence="2">Uncharacterized protein</fullName>
    </submittedName>
</protein>
<feature type="region of interest" description="Disordered" evidence="1">
    <location>
        <begin position="109"/>
        <end position="352"/>
    </location>
</feature>
<evidence type="ECO:0000256" key="1">
    <source>
        <dbReference type="SAM" id="MobiDB-lite"/>
    </source>
</evidence>
<feature type="region of interest" description="Disordered" evidence="1">
    <location>
        <begin position="1"/>
        <end position="94"/>
    </location>
</feature>
<gene>
    <name evidence="2" type="ORF">M427DRAFT_265225</name>
</gene>
<feature type="compositionally biased region" description="Polar residues" evidence="1">
    <location>
        <begin position="15"/>
        <end position="30"/>
    </location>
</feature>
<feature type="compositionally biased region" description="Basic residues" evidence="1">
    <location>
        <begin position="219"/>
        <end position="229"/>
    </location>
</feature>
<feature type="compositionally biased region" description="Basic residues" evidence="1">
    <location>
        <begin position="1"/>
        <end position="12"/>
    </location>
</feature>
<dbReference type="Proteomes" id="UP000070544">
    <property type="component" value="Unassembled WGS sequence"/>
</dbReference>
<accession>A0A139AKB9</accession>
<feature type="compositionally biased region" description="Basic and acidic residues" evidence="1">
    <location>
        <begin position="287"/>
        <end position="296"/>
    </location>
</feature>
<organism evidence="2 3">
    <name type="scientific">Gonapodya prolifera (strain JEL478)</name>
    <name type="common">Monoblepharis prolifera</name>
    <dbReference type="NCBI Taxonomy" id="1344416"/>
    <lineage>
        <taxon>Eukaryota</taxon>
        <taxon>Fungi</taxon>
        <taxon>Fungi incertae sedis</taxon>
        <taxon>Chytridiomycota</taxon>
        <taxon>Chytridiomycota incertae sedis</taxon>
        <taxon>Monoblepharidomycetes</taxon>
        <taxon>Monoblepharidales</taxon>
        <taxon>Gonapodyaceae</taxon>
        <taxon>Gonapodya</taxon>
    </lineage>
</organism>
<reference evidence="2 3" key="1">
    <citation type="journal article" date="2015" name="Genome Biol. Evol.">
        <title>Phylogenomic analyses indicate that early fungi evolved digesting cell walls of algal ancestors of land plants.</title>
        <authorList>
            <person name="Chang Y."/>
            <person name="Wang S."/>
            <person name="Sekimoto S."/>
            <person name="Aerts A.L."/>
            <person name="Choi C."/>
            <person name="Clum A."/>
            <person name="LaButti K.M."/>
            <person name="Lindquist E.A."/>
            <person name="Yee Ngan C."/>
            <person name="Ohm R.A."/>
            <person name="Salamov A.A."/>
            <person name="Grigoriev I.V."/>
            <person name="Spatafora J.W."/>
            <person name="Berbee M.L."/>
        </authorList>
    </citation>
    <scope>NUCLEOTIDE SEQUENCE [LARGE SCALE GENOMIC DNA]</scope>
    <source>
        <strain evidence="2 3">JEL478</strain>
    </source>
</reference>
<evidence type="ECO:0000313" key="3">
    <source>
        <dbReference type="Proteomes" id="UP000070544"/>
    </source>
</evidence>
<keyword evidence="3" id="KW-1185">Reference proteome</keyword>
<feature type="compositionally biased region" description="Basic and acidic residues" evidence="1">
    <location>
        <begin position="132"/>
        <end position="144"/>
    </location>
</feature>
<evidence type="ECO:0000313" key="2">
    <source>
        <dbReference type="EMBL" id="KXS17216.1"/>
    </source>
</evidence>
<feature type="compositionally biased region" description="Basic residues" evidence="1">
    <location>
        <begin position="36"/>
        <end position="51"/>
    </location>
</feature>
<feature type="compositionally biased region" description="Polar residues" evidence="1">
    <location>
        <begin position="187"/>
        <end position="196"/>
    </location>
</feature>